<reference evidence="1 2" key="1">
    <citation type="journal article" date="2016" name="Mol. Biol. Evol.">
        <title>Genome-Wide Survey of Gut Fungi (Harpellales) Reveals the First Horizontally Transferred Ubiquitin Gene from a Mosquito Host.</title>
        <authorList>
            <person name="Wang Y."/>
            <person name="White M.M."/>
            <person name="Kvist S."/>
            <person name="Moncalvo J.M."/>
        </authorList>
    </citation>
    <scope>NUCLEOTIDE SEQUENCE [LARGE SCALE GENOMIC DNA]</scope>
    <source>
        <strain evidence="1 2">ALG-7-W6</strain>
    </source>
</reference>
<protein>
    <submittedName>
        <fullName evidence="1">Uncharacterized protein</fullName>
    </submittedName>
</protein>
<name>A0A1R0H0V6_9FUNG</name>
<dbReference type="AlphaFoldDB" id="A0A1R0H0V6"/>
<comment type="caution">
    <text evidence="1">The sequence shown here is derived from an EMBL/GenBank/DDBJ whole genome shotgun (WGS) entry which is preliminary data.</text>
</comment>
<dbReference type="Proteomes" id="UP000187455">
    <property type="component" value="Unassembled WGS sequence"/>
</dbReference>
<accession>A0A1R0H0V6</accession>
<keyword evidence="2" id="KW-1185">Reference proteome</keyword>
<proteinExistence type="predicted"/>
<dbReference type="EMBL" id="LSSL01001237">
    <property type="protein sequence ID" value="OLY82794.1"/>
    <property type="molecule type" value="Genomic_DNA"/>
</dbReference>
<gene>
    <name evidence="1" type="ORF">AYI68_g3073</name>
</gene>
<organism evidence="1 2">
    <name type="scientific">Smittium mucronatum</name>
    <dbReference type="NCBI Taxonomy" id="133383"/>
    <lineage>
        <taxon>Eukaryota</taxon>
        <taxon>Fungi</taxon>
        <taxon>Fungi incertae sedis</taxon>
        <taxon>Zoopagomycota</taxon>
        <taxon>Kickxellomycotina</taxon>
        <taxon>Harpellomycetes</taxon>
        <taxon>Harpellales</taxon>
        <taxon>Legeriomycetaceae</taxon>
        <taxon>Smittium</taxon>
    </lineage>
</organism>
<evidence type="ECO:0000313" key="2">
    <source>
        <dbReference type="Proteomes" id="UP000187455"/>
    </source>
</evidence>
<evidence type="ECO:0000313" key="1">
    <source>
        <dbReference type="EMBL" id="OLY82794.1"/>
    </source>
</evidence>
<dbReference type="STRING" id="133383.A0A1R0H0V6"/>
<sequence length="116" mass="13093">MELVKLTAGLYEKISDPKFESASNGTAVDASGNAVKSFKEALNRHYWNFESTEQVLEIIETLKLTMKSEFNIFIQQIRPSIKLITGDNNTLAIAILRNQVDPDIRNYVPKVANESF</sequence>